<dbReference type="PANTHER" id="PTHR43751">
    <property type="entry name" value="SULFATASE"/>
    <property type="match status" value="1"/>
</dbReference>
<dbReference type="InterPro" id="IPR000917">
    <property type="entry name" value="Sulfatase_N"/>
</dbReference>
<feature type="domain" description="Sulfatase N-terminal" evidence="1">
    <location>
        <begin position="2"/>
        <end position="307"/>
    </location>
</feature>
<dbReference type="Gene3D" id="3.40.720.10">
    <property type="entry name" value="Alkaline Phosphatase, subunit A"/>
    <property type="match status" value="1"/>
</dbReference>
<dbReference type="SUPFAM" id="SSF53649">
    <property type="entry name" value="Alkaline phosphatase-like"/>
    <property type="match status" value="1"/>
</dbReference>
<dbReference type="PANTHER" id="PTHR43751:SF3">
    <property type="entry name" value="SULFATASE N-TERMINAL DOMAIN-CONTAINING PROTEIN"/>
    <property type="match status" value="1"/>
</dbReference>
<name>A0A0F9UCX0_9ZZZZ</name>
<gene>
    <name evidence="2" type="ORF">LCGC14_0545710</name>
</gene>
<accession>A0A0F9UCX0</accession>
<dbReference type="CDD" id="cd16148">
    <property type="entry name" value="sulfatase_like"/>
    <property type="match status" value="1"/>
</dbReference>
<protein>
    <recommendedName>
        <fullName evidence="1">Sulfatase N-terminal domain-containing protein</fullName>
    </recommendedName>
</protein>
<sequence>MQNVILITIDTLRYDAINKHITPNIWKWSKDKLVFSNCYAQSSWTRTSYASLLTGLYPYQHKGLRNARTLTELKDKQIVYNTSIDESIKTLPEILQENEYYTICIQGNPFISCLVSDNAYGFKRGFNEYIYPEQTSARKFYPEAVGVTKHAINSLSRLKDQPLFIWINFMDPHCPYFPPPEFLPSIIKSEAYTNLKVDFDYKLTYNDKKLIYANYLKEIKYVDHELKKILEYIAKDDIVIITSDHGEEFWDHGNNRSDNNFYTRGVDHGHTLYNELIHVPMIISHPELSELETDSLIQQKSFFNMILERFLEIDIGDKYIESDFIFSEALLYGKERKAFIFQDGYKAIISQSEEEIYDINKNEHVQISNEKVRNRVLDRIEEADIEIDWLEDTDNIVEPQSEQVIERLKGLGYL</sequence>
<dbReference type="InterPro" id="IPR017850">
    <property type="entry name" value="Alkaline_phosphatase_core_sf"/>
</dbReference>
<organism evidence="2">
    <name type="scientific">marine sediment metagenome</name>
    <dbReference type="NCBI Taxonomy" id="412755"/>
    <lineage>
        <taxon>unclassified sequences</taxon>
        <taxon>metagenomes</taxon>
        <taxon>ecological metagenomes</taxon>
    </lineage>
</organism>
<comment type="caution">
    <text evidence="2">The sequence shown here is derived from an EMBL/GenBank/DDBJ whole genome shotgun (WGS) entry which is preliminary data.</text>
</comment>
<proteinExistence type="predicted"/>
<evidence type="ECO:0000313" key="2">
    <source>
        <dbReference type="EMBL" id="KKN59091.1"/>
    </source>
</evidence>
<evidence type="ECO:0000259" key="1">
    <source>
        <dbReference type="Pfam" id="PF00884"/>
    </source>
</evidence>
<dbReference type="InterPro" id="IPR052701">
    <property type="entry name" value="GAG_Ulvan_Degrading_Sulfatases"/>
</dbReference>
<dbReference type="Pfam" id="PF00884">
    <property type="entry name" value="Sulfatase"/>
    <property type="match status" value="1"/>
</dbReference>
<dbReference type="AlphaFoldDB" id="A0A0F9UCX0"/>
<reference evidence="2" key="1">
    <citation type="journal article" date="2015" name="Nature">
        <title>Complex archaea that bridge the gap between prokaryotes and eukaryotes.</title>
        <authorList>
            <person name="Spang A."/>
            <person name="Saw J.H."/>
            <person name="Jorgensen S.L."/>
            <person name="Zaremba-Niedzwiedzka K."/>
            <person name="Martijn J."/>
            <person name="Lind A.E."/>
            <person name="van Eijk R."/>
            <person name="Schleper C."/>
            <person name="Guy L."/>
            <person name="Ettema T.J."/>
        </authorList>
    </citation>
    <scope>NUCLEOTIDE SEQUENCE</scope>
</reference>
<dbReference type="EMBL" id="LAZR01000740">
    <property type="protein sequence ID" value="KKN59091.1"/>
    <property type="molecule type" value="Genomic_DNA"/>
</dbReference>